<protein>
    <submittedName>
        <fullName evidence="2">Oxidoreductase</fullName>
    </submittedName>
</protein>
<evidence type="ECO:0000313" key="3">
    <source>
        <dbReference type="Proteomes" id="UP000229433"/>
    </source>
</evidence>
<dbReference type="InterPro" id="IPR002937">
    <property type="entry name" value="Amino_oxidase"/>
</dbReference>
<dbReference type="OrthoDB" id="9767561at2"/>
<keyword evidence="3" id="KW-1185">Reference proteome</keyword>
<dbReference type="InterPro" id="IPR036188">
    <property type="entry name" value="FAD/NAD-bd_sf"/>
</dbReference>
<feature type="domain" description="Amine oxidase" evidence="1">
    <location>
        <begin position="16"/>
        <end position="407"/>
    </location>
</feature>
<dbReference type="PANTHER" id="PTHR42841">
    <property type="entry name" value="AMINE OXIDASE"/>
    <property type="match status" value="1"/>
</dbReference>
<name>A0A2G1VTR8_9FLAO</name>
<dbReference type="Gene3D" id="3.50.50.60">
    <property type="entry name" value="FAD/NAD(P)-binding domain"/>
    <property type="match status" value="1"/>
</dbReference>
<proteinExistence type="predicted"/>
<dbReference type="AlphaFoldDB" id="A0A2G1VTR8"/>
<evidence type="ECO:0000313" key="2">
    <source>
        <dbReference type="EMBL" id="PHQ30144.1"/>
    </source>
</evidence>
<dbReference type="Pfam" id="PF01593">
    <property type="entry name" value="Amino_oxidase"/>
    <property type="match status" value="1"/>
</dbReference>
<dbReference type="Proteomes" id="UP000229433">
    <property type="component" value="Unassembled WGS sequence"/>
</dbReference>
<comment type="caution">
    <text evidence="2">The sequence shown here is derived from an EMBL/GenBank/DDBJ whole genome shotgun (WGS) entry which is preliminary data.</text>
</comment>
<sequence length="420" mass="46794">MKSTKDKSIFIVGAGVSGLVAARVLENHGYSPVVIEASDRVGGRVKTDIVEGYQLDHGFQVMLDAYPKAQEYLNYDKLDLQKLIPGAILFNNGKRKVLGDPTRELSMALPTMLSSVGSFADKLKVLKLNIKLRKKSLDAIFTSEEKSTLQYLKDYGFSEGMINGFFKPFFTGIYLEDQLQTSSRMFEFVFKMFGEGAAVIPRGGIEAIPNQLQNRLTQTDFRFNTRVKQVTPDAVILEDGSTLESLGTIIATEAGNLVSNLNQQQLPWKSVDNLYFEVKGSPVYNKPIIGLFNAQNTLVNNILYVTNIAADREGRYGLLSVSVVKEHEYSEEKLVERVQEELAKHAKIKNTRFLKRYQIKKALPQLNNLRYEMTPSETQLINGIFLAGDQQLNGSLNAAMMAGERAALGLIQTIEGGVRT</sequence>
<accession>A0A2G1VTR8</accession>
<evidence type="ECO:0000259" key="1">
    <source>
        <dbReference type="Pfam" id="PF01593"/>
    </source>
</evidence>
<gene>
    <name evidence="2" type="ORF">CJ305_04045</name>
</gene>
<dbReference type="SUPFAM" id="SSF51905">
    <property type="entry name" value="FAD/NAD(P)-binding domain"/>
    <property type="match status" value="1"/>
</dbReference>
<organism evidence="2 3">
    <name type="scientific">Leeuwenhoekiella nanhaiensis</name>
    <dbReference type="NCBI Taxonomy" id="1655491"/>
    <lineage>
        <taxon>Bacteria</taxon>
        <taxon>Pseudomonadati</taxon>
        <taxon>Bacteroidota</taxon>
        <taxon>Flavobacteriia</taxon>
        <taxon>Flavobacteriales</taxon>
        <taxon>Flavobacteriaceae</taxon>
        <taxon>Leeuwenhoekiella</taxon>
    </lineage>
</organism>
<dbReference type="RefSeq" id="WP_099644979.1">
    <property type="nucleotide sequence ID" value="NZ_KZ319288.1"/>
</dbReference>
<reference evidence="2 3" key="1">
    <citation type="submission" date="2017-08" db="EMBL/GenBank/DDBJ databases">
        <title>The whole genome shortgun sequences of strain Leeuwenhoekiella nanhaiensis G18 from the South China Sea.</title>
        <authorList>
            <person name="Liu Q."/>
        </authorList>
    </citation>
    <scope>NUCLEOTIDE SEQUENCE [LARGE SCALE GENOMIC DNA]</scope>
    <source>
        <strain evidence="2 3">G18</strain>
    </source>
</reference>
<dbReference type="EMBL" id="NQXA01000002">
    <property type="protein sequence ID" value="PHQ30144.1"/>
    <property type="molecule type" value="Genomic_DNA"/>
</dbReference>
<dbReference type="GO" id="GO:0016491">
    <property type="term" value="F:oxidoreductase activity"/>
    <property type="evidence" value="ECO:0007669"/>
    <property type="project" value="InterPro"/>
</dbReference>